<dbReference type="Gene3D" id="3.40.50.2000">
    <property type="entry name" value="Glycogen Phosphorylase B"/>
    <property type="match status" value="2"/>
</dbReference>
<evidence type="ECO:0000313" key="1">
    <source>
        <dbReference type="EMBL" id="RAS41809.1"/>
    </source>
</evidence>
<evidence type="ECO:0000313" key="4">
    <source>
        <dbReference type="Proteomes" id="UP000254235"/>
    </source>
</evidence>
<organism evidence="2 4">
    <name type="scientific">Prevotella pallens</name>
    <dbReference type="NCBI Taxonomy" id="60133"/>
    <lineage>
        <taxon>Bacteria</taxon>
        <taxon>Pseudomonadati</taxon>
        <taxon>Bacteroidota</taxon>
        <taxon>Bacteroidia</taxon>
        <taxon>Bacteroidales</taxon>
        <taxon>Prevotellaceae</taxon>
        <taxon>Prevotella</taxon>
    </lineage>
</organism>
<dbReference type="RefSeq" id="WP_006044254.1">
    <property type="nucleotide sequence ID" value="NZ_CAMSPR010000110.1"/>
</dbReference>
<name>A0A379F377_9BACT</name>
<accession>A0A379F377</accession>
<dbReference type="PANTHER" id="PTHR12526">
    <property type="entry name" value="GLYCOSYLTRANSFERASE"/>
    <property type="match status" value="1"/>
</dbReference>
<protein>
    <submittedName>
        <fullName evidence="2">D-inositol-3-phosphate glycosyltransferase</fullName>
        <ecNumber evidence="2">2.4.1.250</ecNumber>
    </submittedName>
    <submittedName>
        <fullName evidence="1">Glycosyltransferase involved in cell wall biosynthesis</fullName>
    </submittedName>
</protein>
<dbReference type="Proteomes" id="UP000249852">
    <property type="component" value="Unassembled WGS sequence"/>
</dbReference>
<dbReference type="CDD" id="cd03825">
    <property type="entry name" value="GT4_WcaC-like"/>
    <property type="match status" value="1"/>
</dbReference>
<proteinExistence type="predicted"/>
<dbReference type="GeneID" id="78571357"/>
<dbReference type="GO" id="GO:0102710">
    <property type="term" value="F:D-inositol-3-phosphate glycosyltransferase activity"/>
    <property type="evidence" value="ECO:0007669"/>
    <property type="project" value="UniProtKB-EC"/>
</dbReference>
<dbReference type="SUPFAM" id="SSF53756">
    <property type="entry name" value="UDP-Glycosyltransferase/glycogen phosphorylase"/>
    <property type="match status" value="1"/>
</dbReference>
<dbReference type="OrthoDB" id="9768685at2"/>
<dbReference type="AlphaFoldDB" id="A0A379F377"/>
<dbReference type="EMBL" id="QLTQ01000035">
    <property type="protein sequence ID" value="RAS41809.1"/>
    <property type="molecule type" value="Genomic_DNA"/>
</dbReference>
<reference evidence="2 4" key="2">
    <citation type="submission" date="2018-06" db="EMBL/GenBank/DDBJ databases">
        <authorList>
            <consortium name="Pathogen Informatics"/>
            <person name="Doyle S."/>
        </authorList>
    </citation>
    <scope>NUCLEOTIDE SEQUENCE [LARGE SCALE GENOMIC DNA]</scope>
    <source>
        <strain evidence="2 4">NCTC13043</strain>
    </source>
</reference>
<dbReference type="Proteomes" id="UP000254235">
    <property type="component" value="Unassembled WGS sequence"/>
</dbReference>
<dbReference type="PANTHER" id="PTHR12526:SF637">
    <property type="entry name" value="GLYCOSYLTRANSFERASE EPSF-RELATED"/>
    <property type="match status" value="1"/>
</dbReference>
<dbReference type="Pfam" id="PF13692">
    <property type="entry name" value="Glyco_trans_1_4"/>
    <property type="match status" value="1"/>
</dbReference>
<sequence length="424" mass="48003">MRVLIVNTSERTGGAAVAANRLKDALNKNGIDASMLVRDKLSNDKTVFAIKNNWRTRWNKLWERWCVFCHLRFSKRNLFAIDIANTGTDITQLPEFKNADIIHLAWVNQGFLSLNNIEKILNSGKPLIWTMHDIWPATAICHITLDCRKFETQCEKCYLLPLPIGCDIAKRTWQRKELIKGRSHIIYIACSKWLQNEAKKSALIGTNVIESIPNPIDTNIFCKTNKNEARKKLGLPTDKRLILFASQRVTNNNKGMSYLVEACEKMAKQHPEILVNTAVVVLGGHAEELCNSFRLPMYPLGYVVDTQKIVDVYNAVDVFVTPSLSDNLPNTIMEAMACGVPCVGFEVGGIPEMIDHKCNGYIVRLKDSADLANGIYWVLNIANYNELSAEAIKKVKENYSQTRVATQYIDIYKKALTNSNYKQK</sequence>
<keyword evidence="3" id="KW-1185">Reference proteome</keyword>
<gene>
    <name evidence="2" type="primary">mshA_3</name>
    <name evidence="1" type="ORF">BC673_1358</name>
    <name evidence="2" type="ORF">NCTC13043_01689</name>
</gene>
<dbReference type="EMBL" id="UGTP01000001">
    <property type="protein sequence ID" value="SUC13065.1"/>
    <property type="molecule type" value="Genomic_DNA"/>
</dbReference>
<reference evidence="1 3" key="1">
    <citation type="submission" date="2018-06" db="EMBL/GenBank/DDBJ databases">
        <title>Genomic Encyclopedia of Archaeal and Bacterial Type Strains, Phase II (KMG-II): from individual species to whole genera.</title>
        <authorList>
            <person name="Goeker M."/>
        </authorList>
    </citation>
    <scope>NUCLEOTIDE SEQUENCE [LARGE SCALE GENOMIC DNA]</scope>
    <source>
        <strain evidence="1 3">DSM 18710</strain>
    </source>
</reference>
<evidence type="ECO:0000313" key="2">
    <source>
        <dbReference type="EMBL" id="SUC13065.1"/>
    </source>
</evidence>
<evidence type="ECO:0000313" key="3">
    <source>
        <dbReference type="Proteomes" id="UP000249852"/>
    </source>
</evidence>
<keyword evidence="2" id="KW-0808">Transferase</keyword>
<keyword evidence="2" id="KW-0328">Glycosyltransferase</keyword>
<dbReference type="EC" id="2.4.1.250" evidence="2"/>